<dbReference type="Gene3D" id="2.40.10.120">
    <property type="match status" value="1"/>
</dbReference>
<dbReference type="InterPro" id="IPR019775">
    <property type="entry name" value="WD40_repeat_CS"/>
</dbReference>
<dbReference type="InterPro" id="IPR027417">
    <property type="entry name" value="P-loop_NTPase"/>
</dbReference>
<dbReference type="InterPro" id="IPR036322">
    <property type="entry name" value="WD40_repeat_dom_sf"/>
</dbReference>
<dbReference type="RefSeq" id="WP_138458063.1">
    <property type="nucleotide sequence ID" value="NZ_VBUU01000030.1"/>
</dbReference>
<dbReference type="Pfam" id="PF20703">
    <property type="entry name" value="nSTAND1"/>
    <property type="match status" value="1"/>
</dbReference>
<dbReference type="PRINTS" id="PR00320">
    <property type="entry name" value="GPROTEINBRPT"/>
</dbReference>
<feature type="repeat" description="WD" evidence="3">
    <location>
        <begin position="790"/>
        <end position="826"/>
    </location>
</feature>
<feature type="repeat" description="WD" evidence="3">
    <location>
        <begin position="983"/>
        <end position="1019"/>
    </location>
</feature>
<feature type="repeat" description="WD" evidence="3">
    <location>
        <begin position="838"/>
        <end position="873"/>
    </location>
</feature>
<evidence type="ECO:0000259" key="4">
    <source>
        <dbReference type="Pfam" id="PF20703"/>
    </source>
</evidence>
<feature type="domain" description="Novel STAND NTPase 1" evidence="4">
    <location>
        <begin position="247"/>
        <end position="389"/>
    </location>
</feature>
<dbReference type="PROSITE" id="PS50294">
    <property type="entry name" value="WD_REPEATS_REGION"/>
    <property type="match status" value="1"/>
</dbReference>
<dbReference type="InterPro" id="IPR015943">
    <property type="entry name" value="WD40/YVTN_repeat-like_dom_sf"/>
</dbReference>
<dbReference type="SUPFAM" id="SSF50978">
    <property type="entry name" value="WD40 repeat-like"/>
    <property type="match status" value="2"/>
</dbReference>
<dbReference type="Proteomes" id="UP000308349">
    <property type="component" value="Unassembled WGS sequence"/>
</dbReference>
<sequence>MAAQRGFGGIYTDHYIPGYLGRILDTAQNAVGTCFQVAPGVLVTAWHVLDDLGNGEVGAFVAVDRLAGADDAFEARVVATDPAHDIAVLCSEGRLPACAAGWSAADQVKLNEAVVVTGVSQVDDPGHEYRHLDAPGRWAGQTLRDSSVRLARVSATSVLPGMSGAPVRLLSDDRVVGIVSGRYNSADNWLVHSVWVARSEDAADLLGSAGGNEYPQADLGWVYSGGQGRHHFQRYALGLRHPAWRGDLYTGRHHAIRRILEHCGLEEGTKSPLVVTGQPGSGKSSVIARALQTLTRLHQRGVAVHAKDAGCADIVNGIAQQCRIVANSPEQLVLRLAGLPPAKIVVVVDALDEMRTAQDRNESARLLCELSAIPGFRVVVSTRALTTGRQTEVDTWRRSDLIFRLMPGVADEEAVLDLDSDEHFTPADMTDLVARILAGEGKVHSTTTAAAWQTYRADEQLRESIATLVQRRAGRNYLSAVLTADILASERSTAEPATYAAASRTTPNGIAEVLDKVLHRLSDSERTRVWGLLVALAYGRGSGLTDARWISFAHALGWARAHQSDIDELRHGPIADYLLERVEKGGRLLTGLFHRSLTDYLRSNRDNVRDESRLCDALVREALDTSWRDGYVRRFLPSHVVAAGRSEEFLADPNFVTQCYLTSVWPVAMAAHTTRGNEPAAVVRLALPFMEGSDSYNAMALEVTARIQGANELADGVQRVSAFQPAELECVQAFPSRVPARVFVQHRGSVRGAATFTRADGSAVVVTTSGDGTARIWDPHDPELTQLAVFTGHTDWVGGVTTLPWPGRTHPVIVTTSGDGTARIWDPHDPELTQLAVFTGHRGRVRDITTMPGNDDRPLCVTSADDGTVQIWSPHELDDDGEPHLTSTYDAHSGGVQACTYVPSKSSAAVMVSVSSDYKAHVWVAEQTTLRSSRNEGHTGRVRAAVFLPTGTFRGELLITTSNDATARVWDVGGRRPTHISVFTGHSDWVRHVDLLPWPGSPHPVAVTAGGDGTIRIWDPLAPQARELLHFDNFQQPVRTVRVANIQGSPLPLLLTACADRTVRLINPYSMEGTERTVLHHPDIVRSAITFPAPDGSPFIAAATGNEIFVWDLNRDQDRPIRIFSGHTDWVRDLTTIELDGQIEICSVGNDATVRLWSPWHSDHAEHRIGHGHTDWIWSVTAVDHGSGPLLATASADGTARLWQPRPPGHLHETCRLPLAATGLYVHANRDRIVVTTNRGFVVYRLRPAAAEPP</sequence>
<comment type="caution">
    <text evidence="5">The sequence shown here is derived from an EMBL/GenBank/DDBJ whole genome shotgun (WGS) entry which is preliminary data.</text>
</comment>
<dbReference type="PROSITE" id="PS00678">
    <property type="entry name" value="WD_REPEATS_1"/>
    <property type="match status" value="1"/>
</dbReference>
<dbReference type="Gene3D" id="3.40.50.300">
    <property type="entry name" value="P-loop containing nucleotide triphosphate hydrolases"/>
    <property type="match status" value="1"/>
</dbReference>
<gene>
    <name evidence="5" type="ORF">FEK35_23690</name>
</gene>
<dbReference type="CDD" id="cd00200">
    <property type="entry name" value="WD40"/>
    <property type="match status" value="1"/>
</dbReference>
<dbReference type="PANTHER" id="PTHR44019:SF8">
    <property type="entry name" value="POC1 CENTRIOLAR PROTEIN HOMOLOG"/>
    <property type="match status" value="1"/>
</dbReference>
<dbReference type="SUPFAM" id="SSF52540">
    <property type="entry name" value="P-loop containing nucleoside triphosphate hydrolases"/>
    <property type="match status" value="1"/>
</dbReference>
<keyword evidence="1 3" id="KW-0853">WD repeat</keyword>
<dbReference type="PANTHER" id="PTHR44019">
    <property type="entry name" value="WD REPEAT-CONTAINING PROTEIN 55"/>
    <property type="match status" value="1"/>
</dbReference>
<reference evidence="5 6" key="1">
    <citation type="submission" date="2019-05" db="EMBL/GenBank/DDBJ databases">
        <title>Genomes sequences of two Nocardia cyriacigeorgica environmental isolates, type strains Nocardia asteroides ATCC 19247 and Nocardia cyriacigeorgica DSM 44484.</title>
        <authorList>
            <person name="Vautrin F."/>
            <person name="Bergeron E."/>
            <person name="Dubost A."/>
            <person name="Abrouk D."/>
            <person name="Rodriguez Nava V."/>
            <person name="Pujic P."/>
        </authorList>
    </citation>
    <scope>NUCLEOTIDE SEQUENCE [LARGE SCALE GENOMIC DNA]</scope>
    <source>
        <strain evidence="5 6">EML 1456</strain>
    </source>
</reference>
<dbReference type="InterPro" id="IPR009003">
    <property type="entry name" value="Peptidase_S1_PA"/>
</dbReference>
<dbReference type="Gene3D" id="2.130.10.10">
    <property type="entry name" value="YVTN repeat-like/Quinoprotein amine dehydrogenase"/>
    <property type="match status" value="3"/>
</dbReference>
<proteinExistence type="predicted"/>
<evidence type="ECO:0000256" key="2">
    <source>
        <dbReference type="ARBA" id="ARBA00022737"/>
    </source>
</evidence>
<keyword evidence="2" id="KW-0677">Repeat</keyword>
<protein>
    <recommendedName>
        <fullName evidence="4">Novel STAND NTPase 1 domain-containing protein</fullName>
    </recommendedName>
</protein>
<name>A0A5R8P888_9NOCA</name>
<dbReference type="PROSITE" id="PS50082">
    <property type="entry name" value="WD_REPEATS_2"/>
    <property type="match status" value="5"/>
</dbReference>
<dbReference type="OrthoDB" id="134501at2"/>
<dbReference type="SMART" id="SM00320">
    <property type="entry name" value="WD40"/>
    <property type="match status" value="10"/>
</dbReference>
<dbReference type="Pfam" id="PF13365">
    <property type="entry name" value="Trypsin_2"/>
    <property type="match status" value="1"/>
</dbReference>
<evidence type="ECO:0000256" key="1">
    <source>
        <dbReference type="ARBA" id="ARBA00022574"/>
    </source>
</evidence>
<evidence type="ECO:0000256" key="3">
    <source>
        <dbReference type="PROSITE-ProRule" id="PRU00221"/>
    </source>
</evidence>
<dbReference type="EMBL" id="VBUU01000030">
    <property type="protein sequence ID" value="TLG01707.1"/>
    <property type="molecule type" value="Genomic_DNA"/>
</dbReference>
<dbReference type="InterPro" id="IPR001680">
    <property type="entry name" value="WD40_rpt"/>
</dbReference>
<dbReference type="InterPro" id="IPR050505">
    <property type="entry name" value="WDR55/POC1"/>
</dbReference>
<organism evidence="5 6">
    <name type="scientific">Nocardia cyriacigeorgica</name>
    <dbReference type="NCBI Taxonomy" id="135487"/>
    <lineage>
        <taxon>Bacteria</taxon>
        <taxon>Bacillati</taxon>
        <taxon>Actinomycetota</taxon>
        <taxon>Actinomycetes</taxon>
        <taxon>Mycobacteriales</taxon>
        <taxon>Nocardiaceae</taxon>
        <taxon>Nocardia</taxon>
    </lineage>
</organism>
<dbReference type="Pfam" id="PF00400">
    <property type="entry name" value="WD40"/>
    <property type="match status" value="7"/>
</dbReference>
<dbReference type="InterPro" id="IPR020472">
    <property type="entry name" value="WD40_PAC1"/>
</dbReference>
<dbReference type="AlphaFoldDB" id="A0A5R8P888"/>
<evidence type="ECO:0000313" key="5">
    <source>
        <dbReference type="EMBL" id="TLG01707.1"/>
    </source>
</evidence>
<dbReference type="InterPro" id="IPR049052">
    <property type="entry name" value="nSTAND1"/>
</dbReference>
<accession>A0A5R8P888</accession>
<dbReference type="SUPFAM" id="SSF50494">
    <property type="entry name" value="Trypsin-like serine proteases"/>
    <property type="match status" value="1"/>
</dbReference>
<feature type="repeat" description="WD" evidence="3">
    <location>
        <begin position="1170"/>
        <end position="1204"/>
    </location>
</feature>
<evidence type="ECO:0000313" key="6">
    <source>
        <dbReference type="Proteomes" id="UP000308349"/>
    </source>
</evidence>
<feature type="repeat" description="WD" evidence="3">
    <location>
        <begin position="935"/>
        <end position="972"/>
    </location>
</feature>